<feature type="compositionally biased region" description="Pro residues" evidence="2">
    <location>
        <begin position="317"/>
        <end position="345"/>
    </location>
</feature>
<name>A0A1W0XDW1_HYPEX</name>
<feature type="compositionally biased region" description="Low complexity" evidence="2">
    <location>
        <begin position="531"/>
        <end position="549"/>
    </location>
</feature>
<dbReference type="GO" id="GO:0005737">
    <property type="term" value="C:cytoplasm"/>
    <property type="evidence" value="ECO:0007669"/>
    <property type="project" value="TreeGrafter"/>
</dbReference>
<proteinExistence type="predicted"/>
<sequence>MSHSHSHAFDTAAAAASATTASSARSLLASGAVAGRQNAVQSASPRKMTCRTPSSASTGSSSSGVSSLSAESSTSSSSSAAAAEWKQSVSIREIYKTGKLSLLVDKKGIFWRHEQGQEPFWCVFCIHEESYPFLELYEDHKSSLTHKPLRIISLIECQHVSPNISLAENKHSFTLTLATELHQFSAATEADMHDWIATLRTRLHDLQGLESDQNTYTRCPLPAKSERLLMTPEPLFVELPPCEPRNLPPPTEVPRAKSPRKSPTPPRPTELAIAVKRNPERRPSPLPSVPAVPSSSSSSFSSQRTTHIEPLASPPACEAPPVPGSMPPPPPVPPRGIRPMRPVPHPLITAHVPPPPPPRSGEQQHVNDDLPSHSALAKPPRPPRKEDFRSGIGDTAVEQQLDEAPLIYLADEPRPAAATTVTVKQKKKEDEGCDVYGTLFQRKVNPHLSQASLSSAPSSSAPTRPPVALATERKKETRSQTASPALSETDSVVSTAVSEPSCDTPSSSSASTLTTSPRSLPRQQLRHTHRTTPVTTSAPSTGASTTASLTATPTAVTAVTASNTGHSSTTLRQQQVERLKQEMCEPSGVKVRVRRADCLSALALVDALGCVWVAGWKQKEHPHFHSLFHLGDQILAINGIYVAKSADVFRVLKDCPESHHTVFNVNRVPRGQVFVLARDHDGQDLGIIREGNTAELRSVLSDGLAALHGLPAKAITCDGSTLCNWVITEINHRPLNWFFKDSEIDDRLRAVGREISILVQPSDLVNAIKKQLRTLRNYKDFIVQ</sequence>
<dbReference type="Proteomes" id="UP000192578">
    <property type="component" value="Unassembled WGS sequence"/>
</dbReference>
<keyword evidence="1" id="KW-0677">Repeat</keyword>
<reference evidence="5" key="1">
    <citation type="submission" date="2017-01" db="EMBL/GenBank/DDBJ databases">
        <title>Comparative genomics of anhydrobiosis in the tardigrade Hypsibius dujardini.</title>
        <authorList>
            <person name="Yoshida Y."/>
            <person name="Koutsovoulos G."/>
            <person name="Laetsch D."/>
            <person name="Stevens L."/>
            <person name="Kumar S."/>
            <person name="Horikawa D."/>
            <person name="Ishino K."/>
            <person name="Komine S."/>
            <person name="Tomita M."/>
            <person name="Blaxter M."/>
            <person name="Arakawa K."/>
        </authorList>
    </citation>
    <scope>NUCLEOTIDE SEQUENCE [LARGE SCALE GENOMIC DNA]</scope>
    <source>
        <strain evidence="5">Z151</strain>
    </source>
</reference>
<gene>
    <name evidence="4" type="ORF">BV898_00489</name>
</gene>
<feature type="compositionally biased region" description="Low complexity" evidence="2">
    <location>
        <begin position="54"/>
        <end position="73"/>
    </location>
</feature>
<dbReference type="InterPro" id="IPR011993">
    <property type="entry name" value="PH-like_dom_sf"/>
</dbReference>
<feature type="compositionally biased region" description="Low complexity" evidence="2">
    <location>
        <begin position="449"/>
        <end position="468"/>
    </location>
</feature>
<comment type="caution">
    <text evidence="4">The sequence shown here is derived from an EMBL/GenBank/DDBJ whole genome shotgun (WGS) entry which is preliminary data.</text>
</comment>
<evidence type="ECO:0000259" key="3">
    <source>
        <dbReference type="SMART" id="SM00233"/>
    </source>
</evidence>
<dbReference type="OrthoDB" id="6126662at2759"/>
<evidence type="ECO:0000256" key="1">
    <source>
        <dbReference type="ARBA" id="ARBA00022737"/>
    </source>
</evidence>
<feature type="region of interest" description="Disordered" evidence="2">
    <location>
        <begin position="449"/>
        <end position="549"/>
    </location>
</feature>
<feature type="compositionally biased region" description="Pro residues" evidence="2">
    <location>
        <begin position="241"/>
        <end position="252"/>
    </location>
</feature>
<feature type="region of interest" description="Disordered" evidence="2">
    <location>
        <begin position="240"/>
        <end position="429"/>
    </location>
</feature>
<dbReference type="SMART" id="SM00233">
    <property type="entry name" value="PH"/>
    <property type="match status" value="1"/>
</dbReference>
<keyword evidence="5" id="KW-1185">Reference proteome</keyword>
<evidence type="ECO:0000313" key="4">
    <source>
        <dbReference type="EMBL" id="OQV25551.1"/>
    </source>
</evidence>
<dbReference type="InterPro" id="IPR051230">
    <property type="entry name" value="APP-Binding"/>
</dbReference>
<dbReference type="EMBL" id="MTYJ01000002">
    <property type="protein sequence ID" value="OQV25551.1"/>
    <property type="molecule type" value="Genomic_DNA"/>
</dbReference>
<dbReference type="Pfam" id="PF00169">
    <property type="entry name" value="PH"/>
    <property type="match status" value="1"/>
</dbReference>
<feature type="compositionally biased region" description="Polar residues" evidence="2">
    <location>
        <begin position="479"/>
        <end position="497"/>
    </location>
</feature>
<dbReference type="InterPro" id="IPR001849">
    <property type="entry name" value="PH_domain"/>
</dbReference>
<feature type="compositionally biased region" description="Low complexity" evidence="2">
    <location>
        <begin position="291"/>
        <end position="302"/>
    </location>
</feature>
<accession>A0A1W0XDW1</accession>
<evidence type="ECO:0000256" key="2">
    <source>
        <dbReference type="SAM" id="MobiDB-lite"/>
    </source>
</evidence>
<feature type="compositionally biased region" description="Low complexity" evidence="2">
    <location>
        <begin position="498"/>
        <end position="521"/>
    </location>
</feature>
<dbReference type="SUPFAM" id="SSF50729">
    <property type="entry name" value="PH domain-like"/>
    <property type="match status" value="1"/>
</dbReference>
<evidence type="ECO:0000313" key="5">
    <source>
        <dbReference type="Proteomes" id="UP000192578"/>
    </source>
</evidence>
<dbReference type="Gene3D" id="2.30.29.30">
    <property type="entry name" value="Pleckstrin-homology domain (PH domain)/Phosphotyrosine-binding domain (PTB)"/>
    <property type="match status" value="1"/>
</dbReference>
<feature type="domain" description="PH" evidence="3">
    <location>
        <begin position="104"/>
        <end position="206"/>
    </location>
</feature>
<dbReference type="PANTHER" id="PTHR12345:SF11">
    <property type="entry name" value="FI13065P"/>
    <property type="match status" value="1"/>
</dbReference>
<dbReference type="AlphaFoldDB" id="A0A1W0XDW1"/>
<dbReference type="GO" id="GO:0005886">
    <property type="term" value="C:plasma membrane"/>
    <property type="evidence" value="ECO:0007669"/>
    <property type="project" value="TreeGrafter"/>
</dbReference>
<organism evidence="4 5">
    <name type="scientific">Hypsibius exemplaris</name>
    <name type="common">Freshwater tardigrade</name>
    <dbReference type="NCBI Taxonomy" id="2072580"/>
    <lineage>
        <taxon>Eukaryota</taxon>
        <taxon>Metazoa</taxon>
        <taxon>Ecdysozoa</taxon>
        <taxon>Tardigrada</taxon>
        <taxon>Eutardigrada</taxon>
        <taxon>Parachela</taxon>
        <taxon>Hypsibioidea</taxon>
        <taxon>Hypsibiidae</taxon>
        <taxon>Hypsibius</taxon>
    </lineage>
</organism>
<protein>
    <recommendedName>
        <fullName evidence="3">PH domain-containing protein</fullName>
    </recommendedName>
</protein>
<feature type="region of interest" description="Disordered" evidence="2">
    <location>
        <begin position="36"/>
        <end position="73"/>
    </location>
</feature>
<dbReference type="PANTHER" id="PTHR12345">
    <property type="entry name" value="SYNTENIN RELATED"/>
    <property type="match status" value="1"/>
</dbReference>